<dbReference type="Gene3D" id="1.20.120.1240">
    <property type="entry name" value="Dynamin, middle domain"/>
    <property type="match status" value="1"/>
</dbReference>
<dbReference type="Gene3D" id="3.40.50.300">
    <property type="entry name" value="P-loop containing nucleotide triphosphate hydrolases"/>
    <property type="match status" value="1"/>
</dbReference>
<dbReference type="GO" id="GO:0000266">
    <property type="term" value="P:mitochondrial fission"/>
    <property type="evidence" value="ECO:0007669"/>
    <property type="project" value="TreeGrafter"/>
</dbReference>
<dbReference type="InterPro" id="IPR003130">
    <property type="entry name" value="GED"/>
</dbReference>
<dbReference type="InterPro" id="IPR045063">
    <property type="entry name" value="Dynamin_N"/>
</dbReference>
<sequence length="738" mass="81597">MLSTEPIPAAASSPLISNTGYAKTTRELIQFVSTLRALGGQAFLDLPRIVVIGNQSAGKSSLVEAISGVSEHSTHFPKTLINVPRDAGTCTRCPMECRLANFSEPWSCQIHIRWEFGDDGQRLEEVSEVPFGPRLTDKTEIESMLRRAQAAILNPAIPLSHFLESDLEIIKVSGVRLTGTLKPLPFSRNVICVDLAGPELIDLSFVDLPGIVQNAEPQVVQLVEDLVISHVGDDIENQKAARIAKQADPEGLRTIGVLTKPDTLPAGATKSREMWLDVLEGRRHQLKHGYFCTRQPDDDKRLLGISPADARADEVEFFKSTAPWSTSVAHSRFGTSNLVKNISELLTGIITDSLPKLIGEVTLQLAACKEQLDALPPVVTTDPTASVFNLVVTFCSEIALHVEGSPTHSGLVQTNKCTYTRFKHAILSTAPPFVPFEADKVPTDLNTVKWTNLDGEVSDDAGIQHLGSRKPLYLGDVRQRIQSSITRELPNNVPYSAKRSFIFDFQESWEREATACFQKIHEAFKDTLMEAMKQMFERFANLKAVVAPVVLEQLQTHAKQAVAHISTILLLEKASPFTQNTHYLSEKRDIHLAKYKQARSGLQRSTPQGHGEIVNDALSVLTKLGYAVKEEDLGKLNPPDIYEEELELMAEVRAYFHVAYKRIIDYVPLSIDQHFLYAFSQGLQAVLFDKLGLGSANAETRCAAYIAEDPAVVALRSELLSKKKQLESLQTALYNFGL</sequence>
<feature type="domain" description="GED" evidence="3">
    <location>
        <begin position="645"/>
        <end position="738"/>
    </location>
</feature>
<evidence type="ECO:0000256" key="2">
    <source>
        <dbReference type="ARBA" id="ARBA00023134"/>
    </source>
</evidence>
<dbReference type="GO" id="GO:0005874">
    <property type="term" value="C:microtubule"/>
    <property type="evidence" value="ECO:0007669"/>
    <property type="project" value="TreeGrafter"/>
</dbReference>
<dbReference type="Pfam" id="PF01031">
    <property type="entry name" value="Dynamin_M"/>
    <property type="match status" value="1"/>
</dbReference>
<dbReference type="InterPro" id="IPR027417">
    <property type="entry name" value="P-loop_NTPase"/>
</dbReference>
<evidence type="ECO:0000259" key="4">
    <source>
        <dbReference type="PROSITE" id="PS51718"/>
    </source>
</evidence>
<proteinExistence type="predicted"/>
<dbReference type="PRINTS" id="PR00195">
    <property type="entry name" value="DYNAMIN"/>
</dbReference>
<dbReference type="GO" id="GO:0003924">
    <property type="term" value="F:GTPase activity"/>
    <property type="evidence" value="ECO:0007669"/>
    <property type="project" value="InterPro"/>
</dbReference>
<dbReference type="GO" id="GO:0008017">
    <property type="term" value="F:microtubule binding"/>
    <property type="evidence" value="ECO:0007669"/>
    <property type="project" value="TreeGrafter"/>
</dbReference>
<evidence type="ECO:0000259" key="3">
    <source>
        <dbReference type="PROSITE" id="PS51388"/>
    </source>
</evidence>
<dbReference type="GO" id="GO:0005525">
    <property type="term" value="F:GTP binding"/>
    <property type="evidence" value="ECO:0007669"/>
    <property type="project" value="InterPro"/>
</dbReference>
<keyword evidence="6" id="KW-1185">Reference proteome</keyword>
<dbReference type="Proteomes" id="UP000230002">
    <property type="component" value="Unassembled WGS sequence"/>
</dbReference>
<dbReference type="Pfam" id="PF02212">
    <property type="entry name" value="GED"/>
    <property type="match status" value="1"/>
</dbReference>
<dbReference type="GO" id="GO:0016559">
    <property type="term" value="P:peroxisome fission"/>
    <property type="evidence" value="ECO:0007669"/>
    <property type="project" value="TreeGrafter"/>
</dbReference>
<name>A0A2G8RVV7_9APHY</name>
<dbReference type="STRING" id="1077348.A0A2G8RVV7"/>
<dbReference type="PANTHER" id="PTHR11566">
    <property type="entry name" value="DYNAMIN"/>
    <property type="match status" value="1"/>
</dbReference>
<dbReference type="InterPro" id="IPR022812">
    <property type="entry name" value="Dynamin"/>
</dbReference>
<dbReference type="GO" id="GO:0005739">
    <property type="term" value="C:mitochondrion"/>
    <property type="evidence" value="ECO:0007669"/>
    <property type="project" value="TreeGrafter"/>
</dbReference>
<dbReference type="PANTHER" id="PTHR11566:SF21">
    <property type="entry name" value="DYNAMIN RELATED PROTEIN 1, ISOFORM A"/>
    <property type="match status" value="1"/>
</dbReference>
<organism evidence="5 6">
    <name type="scientific">Ganoderma sinense ZZ0214-1</name>
    <dbReference type="NCBI Taxonomy" id="1077348"/>
    <lineage>
        <taxon>Eukaryota</taxon>
        <taxon>Fungi</taxon>
        <taxon>Dikarya</taxon>
        <taxon>Basidiomycota</taxon>
        <taxon>Agaricomycotina</taxon>
        <taxon>Agaricomycetes</taxon>
        <taxon>Polyporales</taxon>
        <taxon>Polyporaceae</taxon>
        <taxon>Ganoderma</taxon>
    </lineage>
</organism>
<dbReference type="SUPFAM" id="SSF52540">
    <property type="entry name" value="P-loop containing nucleoside triphosphate hydrolases"/>
    <property type="match status" value="1"/>
</dbReference>
<dbReference type="InterPro" id="IPR020850">
    <property type="entry name" value="GED_dom"/>
</dbReference>
<accession>A0A2G8RVV7</accession>
<dbReference type="Pfam" id="PF00350">
    <property type="entry name" value="Dynamin_N"/>
    <property type="match status" value="1"/>
</dbReference>
<reference evidence="5 6" key="1">
    <citation type="journal article" date="2015" name="Sci. Rep.">
        <title>Chromosome-level genome map provides insights into diverse defense mechanisms in the medicinal fungus Ganoderma sinense.</title>
        <authorList>
            <person name="Zhu Y."/>
            <person name="Xu J."/>
            <person name="Sun C."/>
            <person name="Zhou S."/>
            <person name="Xu H."/>
            <person name="Nelson D.R."/>
            <person name="Qian J."/>
            <person name="Song J."/>
            <person name="Luo H."/>
            <person name="Xiang L."/>
            <person name="Li Y."/>
            <person name="Xu Z."/>
            <person name="Ji A."/>
            <person name="Wang L."/>
            <person name="Lu S."/>
            <person name="Hayward A."/>
            <person name="Sun W."/>
            <person name="Li X."/>
            <person name="Schwartz D.C."/>
            <person name="Wang Y."/>
            <person name="Chen S."/>
        </authorList>
    </citation>
    <scope>NUCLEOTIDE SEQUENCE [LARGE SCALE GENOMIC DNA]</scope>
    <source>
        <strain evidence="5 6">ZZ0214-1</strain>
    </source>
</reference>
<dbReference type="CDD" id="cd08771">
    <property type="entry name" value="DLP_1"/>
    <property type="match status" value="1"/>
</dbReference>
<dbReference type="AlphaFoldDB" id="A0A2G8RVV7"/>
<keyword evidence="1" id="KW-0547">Nucleotide-binding</keyword>
<gene>
    <name evidence="5" type="ORF">GSI_11391</name>
</gene>
<evidence type="ECO:0000256" key="1">
    <source>
        <dbReference type="ARBA" id="ARBA00022741"/>
    </source>
</evidence>
<keyword evidence="2" id="KW-0342">GTP-binding</keyword>
<evidence type="ECO:0000313" key="6">
    <source>
        <dbReference type="Proteomes" id="UP000230002"/>
    </source>
</evidence>
<evidence type="ECO:0000313" key="5">
    <source>
        <dbReference type="EMBL" id="PIL25642.1"/>
    </source>
</evidence>
<dbReference type="PROSITE" id="PS51388">
    <property type="entry name" value="GED"/>
    <property type="match status" value="1"/>
</dbReference>
<comment type="caution">
    <text evidence="5">The sequence shown here is derived from an EMBL/GenBank/DDBJ whole genome shotgun (WGS) entry which is preliminary data.</text>
</comment>
<dbReference type="EMBL" id="AYKW01000045">
    <property type="protein sequence ID" value="PIL25642.1"/>
    <property type="molecule type" value="Genomic_DNA"/>
</dbReference>
<dbReference type="GO" id="GO:0016020">
    <property type="term" value="C:membrane"/>
    <property type="evidence" value="ECO:0007669"/>
    <property type="project" value="TreeGrafter"/>
</dbReference>
<dbReference type="SMART" id="SM00053">
    <property type="entry name" value="DYNc"/>
    <property type="match status" value="1"/>
</dbReference>
<dbReference type="InterPro" id="IPR000375">
    <property type="entry name" value="Dynamin_stalk"/>
</dbReference>
<protein>
    <submittedName>
        <fullName evidence="5">Transporter</fullName>
    </submittedName>
</protein>
<dbReference type="GO" id="GO:0006897">
    <property type="term" value="P:endocytosis"/>
    <property type="evidence" value="ECO:0007669"/>
    <property type="project" value="TreeGrafter"/>
</dbReference>
<dbReference type="InterPro" id="IPR001401">
    <property type="entry name" value="Dynamin_GTPase"/>
</dbReference>
<dbReference type="InterPro" id="IPR030381">
    <property type="entry name" value="G_DYNAMIN_dom"/>
</dbReference>
<dbReference type="GO" id="GO:0048312">
    <property type="term" value="P:intracellular distribution of mitochondria"/>
    <property type="evidence" value="ECO:0007669"/>
    <property type="project" value="TreeGrafter"/>
</dbReference>
<dbReference type="OrthoDB" id="5061070at2759"/>
<dbReference type="PROSITE" id="PS51718">
    <property type="entry name" value="G_DYNAMIN_2"/>
    <property type="match status" value="1"/>
</dbReference>
<feature type="domain" description="Dynamin-type G" evidence="4">
    <location>
        <begin position="43"/>
        <end position="355"/>
    </location>
</feature>